<evidence type="ECO:0000256" key="3">
    <source>
        <dbReference type="ARBA" id="ARBA00011738"/>
    </source>
</evidence>
<dbReference type="GO" id="GO:0016114">
    <property type="term" value="P:terpenoid biosynthetic process"/>
    <property type="evidence" value="ECO:0007669"/>
    <property type="project" value="UniProtKB-UniRule"/>
</dbReference>
<keyword evidence="4 10" id="KW-0808">Transferase</keyword>
<dbReference type="GO" id="GO:0000287">
    <property type="term" value="F:magnesium ion binding"/>
    <property type="evidence" value="ECO:0007669"/>
    <property type="project" value="UniProtKB-UniRule"/>
</dbReference>
<feature type="binding site" evidence="10">
    <location>
        <position position="247"/>
    </location>
    <ligand>
        <name>thiamine diphosphate</name>
        <dbReference type="ChEBI" id="CHEBI:58937"/>
    </ligand>
</feature>
<evidence type="ECO:0000256" key="8">
    <source>
        <dbReference type="ARBA" id="ARBA00023052"/>
    </source>
</evidence>
<evidence type="ECO:0000256" key="1">
    <source>
        <dbReference type="ARBA" id="ARBA00004980"/>
    </source>
</evidence>
<evidence type="ECO:0000256" key="6">
    <source>
        <dbReference type="ARBA" id="ARBA00022842"/>
    </source>
</evidence>
<dbReference type="GO" id="GO:0030976">
    <property type="term" value="F:thiamine pyrophosphate binding"/>
    <property type="evidence" value="ECO:0007669"/>
    <property type="project" value="UniProtKB-UniRule"/>
</dbReference>
<evidence type="ECO:0000256" key="4">
    <source>
        <dbReference type="ARBA" id="ARBA00022679"/>
    </source>
</evidence>
<dbReference type="UniPathway" id="UPA00064">
    <property type="reaction ID" value="UER00091"/>
</dbReference>
<feature type="binding site" evidence="10">
    <location>
        <position position="74"/>
    </location>
    <ligand>
        <name>thiamine diphosphate</name>
        <dbReference type="ChEBI" id="CHEBI:58937"/>
    </ligand>
</feature>
<dbReference type="AlphaFoldDB" id="A0A838ZS22"/>
<organism evidence="12 13">
    <name type="scientific">Moheibacter lacus</name>
    <dbReference type="NCBI Taxonomy" id="2745851"/>
    <lineage>
        <taxon>Bacteria</taxon>
        <taxon>Pseudomonadati</taxon>
        <taxon>Bacteroidota</taxon>
        <taxon>Flavobacteriia</taxon>
        <taxon>Flavobacteriales</taxon>
        <taxon>Weeksellaceae</taxon>
        <taxon>Moheibacter</taxon>
    </lineage>
</organism>
<reference evidence="12 13" key="1">
    <citation type="submission" date="2020-07" db="EMBL/GenBank/DDBJ databases">
        <title>Moheibacter lacus sp. nov., a member of the family Flavobacteriaceae isolated from freshwater lake sediment.</title>
        <authorList>
            <person name="Liu Y."/>
        </authorList>
    </citation>
    <scope>NUCLEOTIDE SEQUENCE [LARGE SCALE GENOMIC DNA]</scope>
    <source>
        <strain evidence="12 13">BDHS18</strain>
    </source>
</reference>
<evidence type="ECO:0000259" key="11">
    <source>
        <dbReference type="SMART" id="SM00861"/>
    </source>
</evidence>
<dbReference type="GO" id="GO:0005829">
    <property type="term" value="C:cytosol"/>
    <property type="evidence" value="ECO:0007669"/>
    <property type="project" value="TreeGrafter"/>
</dbReference>
<comment type="cofactor">
    <cofactor evidence="10">
        <name>Mg(2+)</name>
        <dbReference type="ChEBI" id="CHEBI:18420"/>
    </cofactor>
    <text evidence="10">Binds 1 Mg(2+) ion per subunit.</text>
</comment>
<comment type="subunit">
    <text evidence="3 10">Homodimer.</text>
</comment>
<dbReference type="FunFam" id="3.40.50.970:FF:000005">
    <property type="entry name" value="1-deoxy-D-xylulose-5-phosphate synthase"/>
    <property type="match status" value="1"/>
</dbReference>
<evidence type="ECO:0000256" key="9">
    <source>
        <dbReference type="ARBA" id="ARBA00023229"/>
    </source>
</evidence>
<feature type="binding site" evidence="10">
    <location>
        <position position="175"/>
    </location>
    <ligand>
        <name>Mg(2+)</name>
        <dbReference type="ChEBI" id="CHEBI:18420"/>
    </ligand>
</feature>
<evidence type="ECO:0000256" key="10">
    <source>
        <dbReference type="HAMAP-Rule" id="MF_00315"/>
    </source>
</evidence>
<comment type="function">
    <text evidence="10">Catalyzes the acyloin condensation reaction between C atoms 2 and 3 of pyruvate and glyceraldehyde 3-phosphate to yield 1-deoxy-D-xylulose-5-phosphate (DXP).</text>
</comment>
<gene>
    <name evidence="10" type="primary">dxs</name>
    <name evidence="12" type="ORF">HU137_03375</name>
</gene>
<comment type="catalytic activity">
    <reaction evidence="10">
        <text>D-glyceraldehyde 3-phosphate + pyruvate + H(+) = 1-deoxy-D-xylulose 5-phosphate + CO2</text>
        <dbReference type="Rhea" id="RHEA:12605"/>
        <dbReference type="ChEBI" id="CHEBI:15361"/>
        <dbReference type="ChEBI" id="CHEBI:15378"/>
        <dbReference type="ChEBI" id="CHEBI:16526"/>
        <dbReference type="ChEBI" id="CHEBI:57792"/>
        <dbReference type="ChEBI" id="CHEBI:59776"/>
        <dbReference type="EC" id="2.2.1.7"/>
    </reaction>
</comment>
<evidence type="ECO:0000256" key="5">
    <source>
        <dbReference type="ARBA" id="ARBA00022723"/>
    </source>
</evidence>
<comment type="similarity">
    <text evidence="2 10">Belongs to the transketolase family. DXPS subfamily.</text>
</comment>
<dbReference type="InterPro" id="IPR005477">
    <property type="entry name" value="Dxylulose-5-P_synthase"/>
</dbReference>
<dbReference type="SMART" id="SM00861">
    <property type="entry name" value="Transket_pyr"/>
    <property type="match status" value="1"/>
</dbReference>
<dbReference type="EMBL" id="JACDZE010000001">
    <property type="protein sequence ID" value="MBA5628809.1"/>
    <property type="molecule type" value="Genomic_DNA"/>
</dbReference>
<keyword evidence="9 10" id="KW-0414">Isoprene biosynthesis</keyword>
<keyword evidence="5 10" id="KW-0479">Metal-binding</keyword>
<dbReference type="Gene3D" id="3.40.50.970">
    <property type="match status" value="2"/>
</dbReference>
<dbReference type="GO" id="GO:0019288">
    <property type="term" value="P:isopentenyl diphosphate biosynthetic process, methylerythritol 4-phosphate pathway"/>
    <property type="evidence" value="ECO:0007669"/>
    <property type="project" value="TreeGrafter"/>
</dbReference>
<dbReference type="SUPFAM" id="SSF52922">
    <property type="entry name" value="TK C-terminal domain-like"/>
    <property type="match status" value="1"/>
</dbReference>
<feature type="binding site" evidence="10">
    <location>
        <begin position="115"/>
        <end position="117"/>
    </location>
    <ligand>
        <name>thiamine diphosphate</name>
        <dbReference type="ChEBI" id="CHEBI:58937"/>
    </ligand>
</feature>
<comment type="caution">
    <text evidence="12">The sequence shown here is derived from an EMBL/GenBank/DDBJ whole genome shotgun (WGS) entry which is preliminary data.</text>
</comment>
<proteinExistence type="inferred from homology"/>
<evidence type="ECO:0000313" key="13">
    <source>
        <dbReference type="Proteomes" id="UP000552241"/>
    </source>
</evidence>
<name>A0A838ZS22_9FLAO</name>
<dbReference type="NCBIfam" id="NF003933">
    <property type="entry name" value="PRK05444.2-2"/>
    <property type="match status" value="1"/>
</dbReference>
<dbReference type="SUPFAM" id="SSF52518">
    <property type="entry name" value="Thiamin diphosphate-binding fold (THDP-binding)"/>
    <property type="match status" value="2"/>
</dbReference>
<dbReference type="GO" id="GO:0008661">
    <property type="term" value="F:1-deoxy-D-xylulose-5-phosphate synthase activity"/>
    <property type="evidence" value="ECO:0007669"/>
    <property type="project" value="UniProtKB-UniRule"/>
</dbReference>
<feature type="binding site" evidence="10">
    <location>
        <begin position="147"/>
        <end position="148"/>
    </location>
    <ligand>
        <name>thiamine diphosphate</name>
        <dbReference type="ChEBI" id="CHEBI:58937"/>
    </ligand>
</feature>
<dbReference type="GO" id="GO:0009228">
    <property type="term" value="P:thiamine biosynthetic process"/>
    <property type="evidence" value="ECO:0007669"/>
    <property type="project" value="UniProtKB-UniRule"/>
</dbReference>
<evidence type="ECO:0000256" key="7">
    <source>
        <dbReference type="ARBA" id="ARBA00022977"/>
    </source>
</evidence>
<keyword evidence="6 10" id="KW-0460">Magnesium</keyword>
<keyword evidence="13" id="KW-1185">Reference proteome</keyword>
<dbReference type="RefSeq" id="WP_182042392.1">
    <property type="nucleotide sequence ID" value="NZ_JACDZE010000001.1"/>
</dbReference>
<dbReference type="InterPro" id="IPR009014">
    <property type="entry name" value="Transketo_C/PFOR_II"/>
</dbReference>
<comment type="pathway">
    <text evidence="1 10">Metabolic intermediate biosynthesis; 1-deoxy-D-xylulose 5-phosphate biosynthesis; 1-deoxy-D-xylulose 5-phosphate from D-glyceraldehyde 3-phosphate and pyruvate: step 1/1.</text>
</comment>
<dbReference type="InterPro" id="IPR029061">
    <property type="entry name" value="THDP-binding"/>
</dbReference>
<dbReference type="PROSITE" id="PS00802">
    <property type="entry name" value="TRANSKETOLASE_2"/>
    <property type="match status" value="1"/>
</dbReference>
<dbReference type="HAMAP" id="MF_00315">
    <property type="entry name" value="DXP_synth"/>
    <property type="match status" value="1"/>
</dbReference>
<evidence type="ECO:0000313" key="12">
    <source>
        <dbReference type="EMBL" id="MBA5628809.1"/>
    </source>
</evidence>
<evidence type="ECO:0000256" key="2">
    <source>
        <dbReference type="ARBA" id="ARBA00011081"/>
    </source>
</evidence>
<accession>A0A838ZS22</accession>
<dbReference type="InterPro" id="IPR020826">
    <property type="entry name" value="Transketolase_BS"/>
</dbReference>
<feature type="binding site" evidence="10">
    <location>
        <position position="175"/>
    </location>
    <ligand>
        <name>thiamine diphosphate</name>
        <dbReference type="ChEBI" id="CHEBI:58937"/>
    </ligand>
</feature>
<dbReference type="InterPro" id="IPR033248">
    <property type="entry name" value="Transketolase_C"/>
</dbReference>
<feature type="binding site" evidence="10">
    <location>
        <position position="329"/>
    </location>
    <ligand>
        <name>thiamine diphosphate</name>
        <dbReference type="ChEBI" id="CHEBI:58937"/>
    </ligand>
</feature>
<keyword evidence="7 10" id="KW-0784">Thiamine biosynthesis</keyword>
<dbReference type="PANTHER" id="PTHR43322:SF5">
    <property type="entry name" value="1-DEOXY-D-XYLULOSE-5-PHOSPHATE SYNTHASE, CHLOROPLASTIC"/>
    <property type="match status" value="1"/>
</dbReference>
<keyword evidence="8 10" id="KW-0786">Thiamine pyrophosphate</keyword>
<feature type="binding site" evidence="10">
    <location>
        <position position="146"/>
    </location>
    <ligand>
        <name>Mg(2+)</name>
        <dbReference type="ChEBI" id="CHEBI:18420"/>
    </ligand>
</feature>
<dbReference type="InterPro" id="IPR005475">
    <property type="entry name" value="Transketolase-like_Pyr-bd"/>
</dbReference>
<dbReference type="CDD" id="cd02007">
    <property type="entry name" value="TPP_DXS"/>
    <property type="match status" value="1"/>
</dbReference>
<comment type="cofactor">
    <cofactor evidence="10">
        <name>thiamine diphosphate</name>
        <dbReference type="ChEBI" id="CHEBI:58937"/>
    </cofactor>
    <text evidence="10">Binds 1 thiamine pyrophosphate per subunit.</text>
</comment>
<feature type="domain" description="Transketolase-like pyrimidine-binding" evidence="11">
    <location>
        <begin position="278"/>
        <end position="441"/>
    </location>
</feature>
<dbReference type="Pfam" id="PF02779">
    <property type="entry name" value="Transket_pyr"/>
    <property type="match status" value="1"/>
</dbReference>
<dbReference type="Pfam" id="PF13292">
    <property type="entry name" value="DXP_synthase_N"/>
    <property type="match status" value="2"/>
</dbReference>
<dbReference type="Gene3D" id="3.40.50.920">
    <property type="match status" value="1"/>
</dbReference>
<protein>
    <recommendedName>
        <fullName evidence="10">1-deoxy-D-xylulose-5-phosphate synthase</fullName>
        <ecNumber evidence="10">2.2.1.7</ecNumber>
    </recommendedName>
    <alternativeName>
        <fullName evidence="10">1-deoxyxylulose-5-phosphate synthase</fullName>
        <shortName evidence="10">DXP synthase</shortName>
        <shortName evidence="10">DXPS</shortName>
    </alternativeName>
</protein>
<sequence>MKPVLPKIQSPEDLRSLPKEVLPQLAVELREFILETLSAKPGHLGAGLGVVELTIALHYFFQTPEDLLIWDVGHQCYPHKILTGRKDHFDSLRQLDGIAGFPTRTESKFDVFGVGHSSTSISAIIGMAIADQLQGNLNQHIAVIGDASIVSGMALEGLNHLGSTDLDVLIILNDNSIGIDPSVGALKEHFFQLENGGNHSVFEDFGLHYKGVVDGHDFDQLFKAFEELEQIRRPKILHIKTTKGKGYTQAEADQVKWHAPGKFNKATGEISKSVQNKISFQQIFGETIADLMRENPNILAITPAMLTGSNLVKAKIEFPKRVIDVGIAEQHAVTFAAGLATQGMVPYMAIYSTFLQRAYDQVIHDVALQNLPVVFCIDRAGLVGTDGATHHGYFDIAFLRSIPNMIVSAPMDDKDFQNLLYTAQFTESPFSIRFPKGNSDADVSTELSSRFNFEKIEIGRAIELKKGNEVAILTFGTIGQRIQNVLGEISFKEKYGHYKFLFCKPFDKSMLDQIFSQYQTIITFEDGILNGGFGDAVLEYAQEKDFKGKIIRKGYPDEFIEHASIEELEQEIGLDEEGILELLLGLI</sequence>
<dbReference type="PANTHER" id="PTHR43322">
    <property type="entry name" value="1-D-DEOXYXYLULOSE 5-PHOSPHATE SYNTHASE-RELATED"/>
    <property type="match status" value="1"/>
</dbReference>
<dbReference type="EC" id="2.2.1.7" evidence="10"/>
<dbReference type="Proteomes" id="UP000552241">
    <property type="component" value="Unassembled WGS sequence"/>
</dbReference>
<dbReference type="CDD" id="cd07033">
    <property type="entry name" value="TPP_PYR_DXS_TK_like"/>
    <property type="match status" value="1"/>
</dbReference>
<dbReference type="Pfam" id="PF02780">
    <property type="entry name" value="Transketolase_C"/>
    <property type="match status" value="1"/>
</dbReference>